<dbReference type="Proteomes" id="UP000316437">
    <property type="component" value="Unassembled WGS sequence"/>
</dbReference>
<comment type="caution">
    <text evidence="2">The sequence shown here is derived from an EMBL/GenBank/DDBJ whole genome shotgun (WGS) entry which is preliminary data.</text>
</comment>
<protein>
    <submittedName>
        <fullName evidence="2">NUMOD4 motif-containing protein</fullName>
    </submittedName>
</protein>
<dbReference type="SUPFAM" id="SSF54060">
    <property type="entry name" value="His-Me finger endonucleases"/>
    <property type="match status" value="1"/>
</dbReference>
<evidence type="ECO:0000313" key="2">
    <source>
        <dbReference type="EMBL" id="TQM18320.1"/>
    </source>
</evidence>
<keyword evidence="3" id="KW-1185">Reference proteome</keyword>
<sequence length="184" mass="21144">MKGLITLKDTLSTELQDLPGELWEEVPGYEDRYEASNYSRVKSIVKRKPVILKKTLDQNSRFKVVLVDKFGRKKNFSAGRLCAALFNRKPEENEVLEYLDGNQRNDQVNNTRWVSRRSVVLKTVKRVPRVSGVNHGMALINPSKARDIRADKRNGKTLKQLSDAYNVSIPCIQKIVENRTWKTA</sequence>
<dbReference type="EMBL" id="VFPD01000003">
    <property type="protein sequence ID" value="TQM18320.1"/>
    <property type="molecule type" value="Genomic_DNA"/>
</dbReference>
<dbReference type="Pfam" id="PF07463">
    <property type="entry name" value="NUMOD4"/>
    <property type="match status" value="1"/>
</dbReference>
<evidence type="ECO:0000259" key="1">
    <source>
        <dbReference type="Pfam" id="PF07463"/>
    </source>
</evidence>
<accession>A0A543E9P8</accession>
<dbReference type="RefSeq" id="WP_142018676.1">
    <property type="nucleotide sequence ID" value="NZ_VFPD01000003.1"/>
</dbReference>
<proteinExistence type="predicted"/>
<evidence type="ECO:0000313" key="3">
    <source>
        <dbReference type="Proteomes" id="UP000316437"/>
    </source>
</evidence>
<dbReference type="Gene3D" id="3.90.75.20">
    <property type="match status" value="1"/>
</dbReference>
<dbReference type="AlphaFoldDB" id="A0A543E9P8"/>
<dbReference type="InterPro" id="IPR010902">
    <property type="entry name" value="NUMOD4"/>
</dbReference>
<dbReference type="InterPro" id="IPR044925">
    <property type="entry name" value="His-Me_finger_sf"/>
</dbReference>
<gene>
    <name evidence="2" type="ORF">FB551_4101</name>
</gene>
<reference evidence="2 3" key="1">
    <citation type="submission" date="2019-06" db="EMBL/GenBank/DDBJ databases">
        <title>Sorghum-associated microbial communities from plants grown in Nebraska, USA.</title>
        <authorList>
            <person name="Schachtman D."/>
        </authorList>
    </citation>
    <scope>NUCLEOTIDE SEQUENCE [LARGE SCALE GENOMIC DNA]</scope>
    <source>
        <strain evidence="2 3">110</strain>
    </source>
</reference>
<feature type="domain" description="NUMOD4" evidence="1">
    <location>
        <begin position="21"/>
        <end position="65"/>
    </location>
</feature>
<organism evidence="2 3">
    <name type="scientific">Chryseobacterium aquifrigidense</name>
    <dbReference type="NCBI Taxonomy" id="558021"/>
    <lineage>
        <taxon>Bacteria</taxon>
        <taxon>Pseudomonadati</taxon>
        <taxon>Bacteroidota</taxon>
        <taxon>Flavobacteriia</taxon>
        <taxon>Flavobacteriales</taxon>
        <taxon>Weeksellaceae</taxon>
        <taxon>Chryseobacterium group</taxon>
        <taxon>Chryseobacterium</taxon>
    </lineage>
</organism>
<dbReference type="GO" id="GO:0016788">
    <property type="term" value="F:hydrolase activity, acting on ester bonds"/>
    <property type="evidence" value="ECO:0007669"/>
    <property type="project" value="InterPro"/>
</dbReference>
<name>A0A543E9P8_9FLAO</name>